<dbReference type="InterPro" id="IPR005829">
    <property type="entry name" value="Sugar_transporter_CS"/>
</dbReference>
<dbReference type="PROSITE" id="PS50850">
    <property type="entry name" value="MFS"/>
    <property type="match status" value="1"/>
</dbReference>
<keyword evidence="10" id="KW-1185">Reference proteome</keyword>
<comment type="subcellular location">
    <subcellularLocation>
        <location evidence="1">Membrane</location>
        <topology evidence="1">Multi-pass membrane protein</topology>
    </subcellularLocation>
</comment>
<feature type="transmembrane region" description="Helical" evidence="7">
    <location>
        <begin position="295"/>
        <end position="316"/>
    </location>
</feature>
<evidence type="ECO:0000256" key="6">
    <source>
        <dbReference type="RuleBase" id="RU003346"/>
    </source>
</evidence>
<dbReference type="InterPro" id="IPR005828">
    <property type="entry name" value="MFS_sugar_transport-like"/>
</dbReference>
<dbReference type="GO" id="GO:0005351">
    <property type="term" value="F:carbohydrate:proton symporter activity"/>
    <property type="evidence" value="ECO:0007669"/>
    <property type="project" value="TreeGrafter"/>
</dbReference>
<dbReference type="Pfam" id="PF00083">
    <property type="entry name" value="Sugar_tr"/>
    <property type="match status" value="1"/>
</dbReference>
<feature type="transmembrane region" description="Helical" evidence="7">
    <location>
        <begin position="115"/>
        <end position="136"/>
    </location>
</feature>
<feature type="transmembrane region" description="Helical" evidence="7">
    <location>
        <begin position="85"/>
        <end position="103"/>
    </location>
</feature>
<dbReference type="PRINTS" id="PR00171">
    <property type="entry name" value="SUGRTRNSPORT"/>
</dbReference>
<dbReference type="InterPro" id="IPR036259">
    <property type="entry name" value="MFS_trans_sf"/>
</dbReference>
<dbReference type="SUPFAM" id="SSF103473">
    <property type="entry name" value="MFS general substrate transporter"/>
    <property type="match status" value="1"/>
</dbReference>
<comment type="caution">
    <text evidence="9">The sequence shown here is derived from an EMBL/GenBank/DDBJ whole genome shotgun (WGS) entry which is preliminary data.</text>
</comment>
<dbReference type="NCBIfam" id="TIGR00879">
    <property type="entry name" value="SP"/>
    <property type="match status" value="1"/>
</dbReference>
<evidence type="ECO:0000256" key="3">
    <source>
        <dbReference type="ARBA" id="ARBA00022692"/>
    </source>
</evidence>
<dbReference type="EMBL" id="LGRX02005746">
    <property type="protein sequence ID" value="KAK3277944.1"/>
    <property type="molecule type" value="Genomic_DNA"/>
</dbReference>
<evidence type="ECO:0000256" key="7">
    <source>
        <dbReference type="SAM" id="Phobius"/>
    </source>
</evidence>
<gene>
    <name evidence="9" type="ORF">CYMTET_14081</name>
</gene>
<evidence type="ECO:0000313" key="9">
    <source>
        <dbReference type="EMBL" id="KAK3277944.1"/>
    </source>
</evidence>
<reference evidence="9 10" key="1">
    <citation type="journal article" date="2015" name="Genome Biol. Evol.">
        <title>Comparative Genomics of a Bacterivorous Green Alga Reveals Evolutionary Causalities and Consequences of Phago-Mixotrophic Mode of Nutrition.</title>
        <authorList>
            <person name="Burns J.A."/>
            <person name="Paasch A."/>
            <person name="Narechania A."/>
            <person name="Kim E."/>
        </authorList>
    </citation>
    <scope>NUCLEOTIDE SEQUENCE [LARGE SCALE GENOMIC DNA]</scope>
    <source>
        <strain evidence="9 10">PLY_AMNH</strain>
    </source>
</reference>
<proteinExistence type="inferred from homology"/>
<feature type="transmembrane region" description="Helical" evidence="7">
    <location>
        <begin position="468"/>
        <end position="486"/>
    </location>
</feature>
<dbReference type="InterPro" id="IPR050360">
    <property type="entry name" value="MFS_Sugar_Transporters"/>
</dbReference>
<feature type="transmembrane region" description="Helical" evidence="7">
    <location>
        <begin position="40"/>
        <end position="65"/>
    </location>
</feature>
<feature type="transmembrane region" description="Helical" evidence="7">
    <location>
        <begin position="362"/>
        <end position="385"/>
    </location>
</feature>
<dbReference type="AlphaFoldDB" id="A0AAE0GH14"/>
<evidence type="ECO:0000256" key="1">
    <source>
        <dbReference type="ARBA" id="ARBA00004141"/>
    </source>
</evidence>
<feature type="domain" description="Major facilitator superfamily (MFS) profile" evidence="8">
    <location>
        <begin position="44"/>
        <end position="490"/>
    </location>
</feature>
<keyword evidence="3 7" id="KW-0812">Transmembrane</keyword>
<evidence type="ECO:0000256" key="2">
    <source>
        <dbReference type="ARBA" id="ARBA00010992"/>
    </source>
</evidence>
<dbReference type="PANTHER" id="PTHR48022:SF2">
    <property type="entry name" value="PLASTIDIC GLUCOSE TRANSPORTER 4"/>
    <property type="match status" value="1"/>
</dbReference>
<dbReference type="InterPro" id="IPR003663">
    <property type="entry name" value="Sugar/inositol_transpt"/>
</dbReference>
<sequence>MKSQRHSEDPAAIDTPLSSMLEAPLLPESSHIKQQARFRAIFITCIAPITGGFVLGVGYGNIGAILSSHFYKEYYDNPSDLLDEVLGGVLQVGSVGGSILAGLYSDRFGRRRGALYIACIQLVGAAVAALPLFLPIKTLMPIFVGRFLTGLANGYLSCAIPTYVCETAVAHYRGAIEASFQLFITVGILIAYVINWVYVPDHAIGWKISMAWQVVPSAIFMCAVAWLPESPRWLVIYGNDPQAASNALRMIRCKEDNAEGELSGIVAEAERHQEEGCGQSLWSAVMESPERRSCLVAMAIGMMQNGSGVDIVTVYAPQIFSEVYGTDSDESTQLRITVYVGIAFVLITPIAMLLVDRFGRRVLLLTGSAGMSLSMFMLAACHMALKQDLAEKTHNALQIVGIMAVMAFVAFFSISWGPVAWIVPSELVPSHLRARVVSVALVCGWILDYLVISTWLSLVAAVGESGGFIVYGLIDLGLGIFVFSFLKETKGICIEH</sequence>
<feature type="transmembrane region" description="Helical" evidence="7">
    <location>
        <begin position="397"/>
        <end position="424"/>
    </location>
</feature>
<dbReference type="GO" id="GO:0016020">
    <property type="term" value="C:membrane"/>
    <property type="evidence" value="ECO:0007669"/>
    <property type="project" value="UniProtKB-SubCell"/>
</dbReference>
<keyword evidence="5 7" id="KW-0472">Membrane</keyword>
<dbReference type="PROSITE" id="PS00216">
    <property type="entry name" value="SUGAR_TRANSPORT_1"/>
    <property type="match status" value="2"/>
</dbReference>
<dbReference type="InterPro" id="IPR020846">
    <property type="entry name" value="MFS_dom"/>
</dbReference>
<feature type="transmembrane region" description="Helical" evidence="7">
    <location>
        <begin position="336"/>
        <end position="355"/>
    </location>
</feature>
<evidence type="ECO:0000259" key="8">
    <source>
        <dbReference type="PROSITE" id="PS50850"/>
    </source>
</evidence>
<feature type="transmembrane region" description="Helical" evidence="7">
    <location>
        <begin position="176"/>
        <end position="198"/>
    </location>
</feature>
<evidence type="ECO:0000256" key="4">
    <source>
        <dbReference type="ARBA" id="ARBA00022989"/>
    </source>
</evidence>
<evidence type="ECO:0000313" key="10">
    <source>
        <dbReference type="Proteomes" id="UP001190700"/>
    </source>
</evidence>
<feature type="transmembrane region" description="Helical" evidence="7">
    <location>
        <begin position="142"/>
        <end position="164"/>
    </location>
</feature>
<name>A0AAE0GH14_9CHLO</name>
<feature type="transmembrane region" description="Helical" evidence="7">
    <location>
        <begin position="436"/>
        <end position="462"/>
    </location>
</feature>
<comment type="similarity">
    <text evidence="2 6">Belongs to the major facilitator superfamily. Sugar transporter (TC 2.A.1.1) family.</text>
</comment>
<dbReference type="PANTHER" id="PTHR48022">
    <property type="entry name" value="PLASTIDIC GLUCOSE TRANSPORTER 4"/>
    <property type="match status" value="1"/>
</dbReference>
<dbReference type="PROSITE" id="PS00217">
    <property type="entry name" value="SUGAR_TRANSPORT_2"/>
    <property type="match status" value="1"/>
</dbReference>
<keyword evidence="6" id="KW-0813">Transport</keyword>
<dbReference type="Gene3D" id="1.20.1250.20">
    <property type="entry name" value="MFS general substrate transporter like domains"/>
    <property type="match status" value="1"/>
</dbReference>
<dbReference type="Proteomes" id="UP001190700">
    <property type="component" value="Unassembled WGS sequence"/>
</dbReference>
<evidence type="ECO:0000256" key="5">
    <source>
        <dbReference type="ARBA" id="ARBA00023136"/>
    </source>
</evidence>
<feature type="transmembrane region" description="Helical" evidence="7">
    <location>
        <begin position="210"/>
        <end position="227"/>
    </location>
</feature>
<organism evidence="9 10">
    <name type="scientific">Cymbomonas tetramitiformis</name>
    <dbReference type="NCBI Taxonomy" id="36881"/>
    <lineage>
        <taxon>Eukaryota</taxon>
        <taxon>Viridiplantae</taxon>
        <taxon>Chlorophyta</taxon>
        <taxon>Pyramimonadophyceae</taxon>
        <taxon>Pyramimonadales</taxon>
        <taxon>Pyramimonadaceae</taxon>
        <taxon>Cymbomonas</taxon>
    </lineage>
</organism>
<protein>
    <recommendedName>
        <fullName evidence="8">Major facilitator superfamily (MFS) profile domain-containing protein</fullName>
    </recommendedName>
</protein>
<keyword evidence="4 7" id="KW-1133">Transmembrane helix</keyword>
<accession>A0AAE0GH14</accession>